<name>A4A4P6_9GAMM</name>
<keyword evidence="2" id="KW-1185">Reference proteome</keyword>
<evidence type="ECO:0000313" key="2">
    <source>
        <dbReference type="Proteomes" id="UP000019205"/>
    </source>
</evidence>
<protein>
    <submittedName>
        <fullName evidence="1">Uncharacterized protein</fullName>
    </submittedName>
</protein>
<evidence type="ECO:0000313" key="1">
    <source>
        <dbReference type="EMBL" id="EAQ98767.2"/>
    </source>
</evidence>
<dbReference type="HOGENOM" id="CLU_2823723_0_0_6"/>
<dbReference type="Proteomes" id="UP000019205">
    <property type="component" value="Chromosome"/>
</dbReference>
<reference evidence="1 2" key="1">
    <citation type="journal article" date="2007" name="Proc. Natl. Acad. Sci. U.S.A.">
        <title>Characterization of a marine gammaproteobacterium capable of aerobic anoxygenic photosynthesis.</title>
        <authorList>
            <person name="Fuchs B.M."/>
            <person name="Spring S."/>
            <person name="Teeling H."/>
            <person name="Quast C."/>
            <person name="Wulf J."/>
            <person name="Schattenhofer M."/>
            <person name="Yan S."/>
            <person name="Ferriera S."/>
            <person name="Johnson J."/>
            <person name="Glockner F.O."/>
            <person name="Amann R."/>
        </authorList>
    </citation>
    <scope>NUCLEOTIDE SEQUENCE [LARGE SCALE GENOMIC DNA]</scope>
    <source>
        <strain evidence="1">KT71</strain>
    </source>
</reference>
<organism evidence="1 2">
    <name type="scientific">Congregibacter litoralis KT71</name>
    <dbReference type="NCBI Taxonomy" id="314285"/>
    <lineage>
        <taxon>Bacteria</taxon>
        <taxon>Pseudomonadati</taxon>
        <taxon>Pseudomonadota</taxon>
        <taxon>Gammaproteobacteria</taxon>
        <taxon>Cellvibrionales</taxon>
        <taxon>Halieaceae</taxon>
        <taxon>Congregibacter</taxon>
    </lineage>
</organism>
<dbReference type="AlphaFoldDB" id="A4A4P6"/>
<sequence length="66" mass="7398">MSVSEMESLTSSEFVAIIEFLRRYVSVDMDPFENWKFGSNKGKVFVEFSLAPRGPENAYDDVGGSP</sequence>
<accession>A4A4P6</accession>
<comment type="caution">
    <text evidence="1">The sequence shown here is derived from an EMBL/GenBank/DDBJ whole genome shotgun (WGS) entry which is preliminary data.</text>
</comment>
<gene>
    <name evidence="1" type="ORF">KT71_09077</name>
</gene>
<reference evidence="1 2" key="2">
    <citation type="journal article" date="2009" name="PLoS ONE">
        <title>The photosynthetic apparatus and its regulation in the aerobic gammaproteobacterium Congregibacter litoralis gen. nov., sp. nov.</title>
        <authorList>
            <person name="Spring S."/>
            <person name="Lunsdorf H."/>
            <person name="Fuchs B.M."/>
            <person name="Tindall B.J."/>
        </authorList>
    </citation>
    <scope>NUCLEOTIDE SEQUENCE [LARGE SCALE GENOMIC DNA]</scope>
    <source>
        <strain evidence="1">KT71</strain>
    </source>
</reference>
<dbReference type="EMBL" id="AAOA02000003">
    <property type="protein sequence ID" value="EAQ98767.2"/>
    <property type="molecule type" value="Genomic_DNA"/>
</dbReference>
<proteinExistence type="predicted"/>